<accession>A0A5B7JAU0</accession>
<reference evidence="1 2" key="1">
    <citation type="submission" date="2019-05" db="EMBL/GenBank/DDBJ databases">
        <title>Another draft genome of Portunus trituberculatus and its Hox gene families provides insights of decapod evolution.</title>
        <authorList>
            <person name="Jeong J.-H."/>
            <person name="Song I."/>
            <person name="Kim S."/>
            <person name="Choi T."/>
            <person name="Kim D."/>
            <person name="Ryu S."/>
            <person name="Kim W."/>
        </authorList>
    </citation>
    <scope>NUCLEOTIDE SEQUENCE [LARGE SCALE GENOMIC DNA]</scope>
    <source>
        <tissue evidence="1">Muscle</tissue>
    </source>
</reference>
<keyword evidence="2" id="KW-1185">Reference proteome</keyword>
<comment type="caution">
    <text evidence="1">The sequence shown here is derived from an EMBL/GenBank/DDBJ whole genome shotgun (WGS) entry which is preliminary data.</text>
</comment>
<evidence type="ECO:0000313" key="2">
    <source>
        <dbReference type="Proteomes" id="UP000324222"/>
    </source>
</evidence>
<name>A0A5B7JAU0_PORTR</name>
<dbReference type="EMBL" id="VSRR010096325">
    <property type="protein sequence ID" value="MPC93850.1"/>
    <property type="molecule type" value="Genomic_DNA"/>
</dbReference>
<dbReference type="AlphaFoldDB" id="A0A5B7JAU0"/>
<sequence>MRCLVARVERVVLLDGITAVLPPTLHRLIVYVGSVDRGVGQ</sequence>
<organism evidence="1 2">
    <name type="scientific">Portunus trituberculatus</name>
    <name type="common">Swimming crab</name>
    <name type="synonym">Neptunus trituberculatus</name>
    <dbReference type="NCBI Taxonomy" id="210409"/>
    <lineage>
        <taxon>Eukaryota</taxon>
        <taxon>Metazoa</taxon>
        <taxon>Ecdysozoa</taxon>
        <taxon>Arthropoda</taxon>
        <taxon>Crustacea</taxon>
        <taxon>Multicrustacea</taxon>
        <taxon>Malacostraca</taxon>
        <taxon>Eumalacostraca</taxon>
        <taxon>Eucarida</taxon>
        <taxon>Decapoda</taxon>
        <taxon>Pleocyemata</taxon>
        <taxon>Brachyura</taxon>
        <taxon>Eubrachyura</taxon>
        <taxon>Portunoidea</taxon>
        <taxon>Portunidae</taxon>
        <taxon>Portuninae</taxon>
        <taxon>Portunus</taxon>
    </lineage>
</organism>
<evidence type="ECO:0000313" key="1">
    <source>
        <dbReference type="EMBL" id="MPC93850.1"/>
    </source>
</evidence>
<dbReference type="Proteomes" id="UP000324222">
    <property type="component" value="Unassembled WGS sequence"/>
</dbReference>
<gene>
    <name evidence="1" type="ORF">E2C01_088995</name>
</gene>
<proteinExistence type="predicted"/>
<protein>
    <submittedName>
        <fullName evidence="1">Uncharacterized protein</fullName>
    </submittedName>
</protein>